<feature type="domain" description="MoxR-vWA-beta-propeller ternary system" evidence="1">
    <location>
        <begin position="5"/>
        <end position="181"/>
    </location>
</feature>
<name>A0A517QKI8_9PLAN</name>
<keyword evidence="3" id="KW-1185">Reference proteome</keyword>
<organism evidence="2 3">
    <name type="scientific">Thalassoglobus polymorphus</name>
    <dbReference type="NCBI Taxonomy" id="2527994"/>
    <lineage>
        <taxon>Bacteria</taxon>
        <taxon>Pseudomonadati</taxon>
        <taxon>Planctomycetota</taxon>
        <taxon>Planctomycetia</taxon>
        <taxon>Planctomycetales</taxon>
        <taxon>Planctomycetaceae</taxon>
        <taxon>Thalassoglobus</taxon>
    </lineage>
</organism>
<dbReference type="KEGG" id="tpol:Mal48_14000"/>
<evidence type="ECO:0000313" key="2">
    <source>
        <dbReference type="EMBL" id="QDT32158.1"/>
    </source>
</evidence>
<dbReference type="InterPro" id="IPR045551">
    <property type="entry name" value="bpX3"/>
</dbReference>
<proteinExistence type="predicted"/>
<sequence length="939" mass="103726">MSSFELQLRYCETAQRPVSAVILEGSNPSNWLKEICAWELSLNDVDLFPLPESRTDLETRDVLVSLPKDADVHRIPSLAASYGWFGTRLLIPCDATLFPLVTEREVDELLSVSERICVWHPQRGLIGFEADDILTLADLVASSQLARTDWSAAKSGTGINSRLHSIEAVWPESTDEIIKQAGQGIGSKGKDLSKLNPKGIVGKALGAAGMMGGLALTPAALAAKMIQSVAPKSRPRSGAAQTPGQLERWASDILRHSAKLFDKRLREIDKLMKMLKESPDEGLKYAIPTGGKGTGVAGIAGASLMSRLVDFNLMNILGSGGGPTDYWAMPYEVQQELFHRYRELAEREVHLGRYRRAAYIYAELLGDFNGAASVLVAGKHYREAAVIYRDKLYRPKEAAECLEHGGLLTDAIKIYRDLSMFEKVGDLYRKLHDEELAVAAYRRAAQSASESGNHLEAARVLDEKIESPDEALGELKVGWKSSSRVKECLEKTFEIQDRLGRHAETSSLIGELRDQHYSQGRAVAIVRAFGAVVRNSPDAKLQAKAADASRVLVSRTINSEPQSARQLLGLLEKLTPEDRLLKRDTARYLKQNRPQYLRRGPRKSRRKVWTATETSSQKINAPVREWEKFAQSGQTLIALGEGYQFEPVIVVGTLISNGSLFEYTVNGWGDEVSYRTDTLDRVGRGDDEHFSQIAVMPQQNAIHVIHADYELGSTELYVPGRTEKMTAGTPAWLTDETVNIAGSSGVLWAVEVPSLALKGFNSNGLPVTNHQLEPPHDWSFDPEIGIPMLAKENSVYVALGSSLLQLTQSGRTRTIEFDQPILRLVGSLSQTLSRVGVLFENGGAVCWPSSINEPHVEQLPMNLSQPDGVFLRNGKLIIFASGEWHVYSMKSRELEFLGCIYGITHKPAQILRHPDADKIIVCTIAGELVQYTLTEASRH</sequence>
<evidence type="ECO:0000313" key="3">
    <source>
        <dbReference type="Proteomes" id="UP000315724"/>
    </source>
</evidence>
<dbReference type="EMBL" id="CP036267">
    <property type="protein sequence ID" value="QDT32158.1"/>
    <property type="molecule type" value="Genomic_DNA"/>
</dbReference>
<gene>
    <name evidence="2" type="ORF">Mal48_14000</name>
</gene>
<dbReference type="OrthoDB" id="212946at2"/>
<dbReference type="SUPFAM" id="SSF48452">
    <property type="entry name" value="TPR-like"/>
    <property type="match status" value="1"/>
</dbReference>
<evidence type="ECO:0000259" key="1">
    <source>
        <dbReference type="Pfam" id="PF19919"/>
    </source>
</evidence>
<dbReference type="RefSeq" id="WP_145197247.1">
    <property type="nucleotide sequence ID" value="NZ_CP036267.1"/>
</dbReference>
<protein>
    <recommendedName>
        <fullName evidence="1">MoxR-vWA-beta-propeller ternary system domain-containing protein</fullName>
    </recommendedName>
</protein>
<reference evidence="2 3" key="1">
    <citation type="submission" date="2019-02" db="EMBL/GenBank/DDBJ databases">
        <title>Deep-cultivation of Planctomycetes and their phenomic and genomic characterization uncovers novel biology.</title>
        <authorList>
            <person name="Wiegand S."/>
            <person name="Jogler M."/>
            <person name="Boedeker C."/>
            <person name="Pinto D."/>
            <person name="Vollmers J."/>
            <person name="Rivas-Marin E."/>
            <person name="Kohn T."/>
            <person name="Peeters S.H."/>
            <person name="Heuer A."/>
            <person name="Rast P."/>
            <person name="Oberbeckmann S."/>
            <person name="Bunk B."/>
            <person name="Jeske O."/>
            <person name="Meyerdierks A."/>
            <person name="Storesund J.E."/>
            <person name="Kallscheuer N."/>
            <person name="Luecker S."/>
            <person name="Lage O.M."/>
            <person name="Pohl T."/>
            <person name="Merkel B.J."/>
            <person name="Hornburger P."/>
            <person name="Mueller R.-W."/>
            <person name="Bruemmer F."/>
            <person name="Labrenz M."/>
            <person name="Spormann A.M."/>
            <person name="Op den Camp H."/>
            <person name="Overmann J."/>
            <person name="Amann R."/>
            <person name="Jetten M.S.M."/>
            <person name="Mascher T."/>
            <person name="Medema M.H."/>
            <person name="Devos D.P."/>
            <person name="Kaster A.-K."/>
            <person name="Ovreas L."/>
            <person name="Rohde M."/>
            <person name="Galperin M.Y."/>
            <person name="Jogler C."/>
        </authorList>
    </citation>
    <scope>NUCLEOTIDE SEQUENCE [LARGE SCALE GENOMIC DNA]</scope>
    <source>
        <strain evidence="2 3">Mal48</strain>
    </source>
</reference>
<dbReference type="AlphaFoldDB" id="A0A517QKI8"/>
<dbReference type="Pfam" id="PF19919">
    <property type="entry name" value="bpX3"/>
    <property type="match status" value="1"/>
</dbReference>
<dbReference type="Proteomes" id="UP000315724">
    <property type="component" value="Chromosome"/>
</dbReference>
<dbReference type="InterPro" id="IPR011990">
    <property type="entry name" value="TPR-like_helical_dom_sf"/>
</dbReference>
<accession>A0A517QKI8</accession>